<dbReference type="EMBL" id="OY731404">
    <property type="protein sequence ID" value="CAJ1967078.1"/>
    <property type="molecule type" value="Genomic_DNA"/>
</dbReference>
<name>A0AA86SMS4_9FABA</name>
<proteinExistence type="predicted"/>
<protein>
    <submittedName>
        <fullName evidence="1">Uncharacterized protein</fullName>
    </submittedName>
</protein>
<dbReference type="Proteomes" id="UP001189624">
    <property type="component" value="Chromosome 7"/>
</dbReference>
<organism evidence="1 2">
    <name type="scientific">Sphenostylis stenocarpa</name>
    <dbReference type="NCBI Taxonomy" id="92480"/>
    <lineage>
        <taxon>Eukaryota</taxon>
        <taxon>Viridiplantae</taxon>
        <taxon>Streptophyta</taxon>
        <taxon>Embryophyta</taxon>
        <taxon>Tracheophyta</taxon>
        <taxon>Spermatophyta</taxon>
        <taxon>Magnoliopsida</taxon>
        <taxon>eudicotyledons</taxon>
        <taxon>Gunneridae</taxon>
        <taxon>Pentapetalae</taxon>
        <taxon>rosids</taxon>
        <taxon>fabids</taxon>
        <taxon>Fabales</taxon>
        <taxon>Fabaceae</taxon>
        <taxon>Papilionoideae</taxon>
        <taxon>50 kb inversion clade</taxon>
        <taxon>NPAAA clade</taxon>
        <taxon>indigoferoid/millettioid clade</taxon>
        <taxon>Phaseoleae</taxon>
        <taxon>Sphenostylis</taxon>
    </lineage>
</organism>
<dbReference type="Gramene" id="rna-AYBTSS11_LOCUS20990">
    <property type="protein sequence ID" value="CAJ1967078.1"/>
    <property type="gene ID" value="gene-AYBTSS11_LOCUS20990"/>
</dbReference>
<reference evidence="1" key="1">
    <citation type="submission" date="2023-10" db="EMBL/GenBank/DDBJ databases">
        <authorList>
            <person name="Domelevo Entfellner J.-B."/>
        </authorList>
    </citation>
    <scope>NUCLEOTIDE SEQUENCE</scope>
</reference>
<sequence length="123" mass="14444">MSVREPFEDLRDDGFLTDPSSEFFDFRRLLLAPAGGMSCDEGDSPPLLELRRGRRCRELPVEDSWAEDSMEGSEERCWRRVLFCLGASPSLSKDWARALGMFWLRFFERFEVFSRSPEFKYVK</sequence>
<dbReference type="AlphaFoldDB" id="A0AA86SMS4"/>
<gene>
    <name evidence="1" type="ORF">AYBTSS11_LOCUS20990</name>
</gene>
<evidence type="ECO:0000313" key="1">
    <source>
        <dbReference type="EMBL" id="CAJ1967078.1"/>
    </source>
</evidence>
<keyword evidence="2" id="KW-1185">Reference proteome</keyword>
<accession>A0AA86SMS4</accession>
<evidence type="ECO:0000313" key="2">
    <source>
        <dbReference type="Proteomes" id="UP001189624"/>
    </source>
</evidence>